<evidence type="ECO:0000313" key="2">
    <source>
        <dbReference type="Proteomes" id="UP001230504"/>
    </source>
</evidence>
<dbReference type="EMBL" id="JAHLJV010000004">
    <property type="protein sequence ID" value="KAK1598596.1"/>
    <property type="molecule type" value="Genomic_DNA"/>
</dbReference>
<organism evidence="1 2">
    <name type="scientific">Colletotrichum navitas</name>
    <dbReference type="NCBI Taxonomy" id="681940"/>
    <lineage>
        <taxon>Eukaryota</taxon>
        <taxon>Fungi</taxon>
        <taxon>Dikarya</taxon>
        <taxon>Ascomycota</taxon>
        <taxon>Pezizomycotina</taxon>
        <taxon>Sordariomycetes</taxon>
        <taxon>Hypocreomycetidae</taxon>
        <taxon>Glomerellales</taxon>
        <taxon>Glomerellaceae</taxon>
        <taxon>Colletotrichum</taxon>
        <taxon>Colletotrichum graminicola species complex</taxon>
    </lineage>
</organism>
<comment type="caution">
    <text evidence="1">The sequence shown here is derived from an EMBL/GenBank/DDBJ whole genome shotgun (WGS) entry which is preliminary data.</text>
</comment>
<accession>A0AAD8VB49</accession>
<evidence type="ECO:0000313" key="1">
    <source>
        <dbReference type="EMBL" id="KAK1598596.1"/>
    </source>
</evidence>
<dbReference type="RefSeq" id="XP_060419273.1">
    <property type="nucleotide sequence ID" value="XM_060551836.1"/>
</dbReference>
<name>A0AAD8VB49_9PEZI</name>
<dbReference type="GeneID" id="85436076"/>
<reference evidence="1" key="1">
    <citation type="submission" date="2021-06" db="EMBL/GenBank/DDBJ databases">
        <title>Comparative genomics, transcriptomics and evolutionary studies reveal genomic signatures of adaptation to plant cell wall in hemibiotrophic fungi.</title>
        <authorList>
            <consortium name="DOE Joint Genome Institute"/>
            <person name="Baroncelli R."/>
            <person name="Diaz J.F."/>
            <person name="Benocci T."/>
            <person name="Peng M."/>
            <person name="Battaglia E."/>
            <person name="Haridas S."/>
            <person name="Andreopoulos W."/>
            <person name="Labutti K."/>
            <person name="Pangilinan J."/>
            <person name="Floch G.L."/>
            <person name="Makela M.R."/>
            <person name="Henrissat B."/>
            <person name="Grigoriev I.V."/>
            <person name="Crouch J.A."/>
            <person name="De Vries R.P."/>
            <person name="Sukno S.A."/>
            <person name="Thon M.R."/>
        </authorList>
    </citation>
    <scope>NUCLEOTIDE SEQUENCE</scope>
    <source>
        <strain evidence="1">CBS 125086</strain>
    </source>
</reference>
<dbReference type="AlphaFoldDB" id="A0AAD8VB49"/>
<proteinExistence type="predicted"/>
<gene>
    <name evidence="1" type="ORF">LY79DRAFT_249272</name>
</gene>
<dbReference type="Proteomes" id="UP001230504">
    <property type="component" value="Unassembled WGS sequence"/>
</dbReference>
<keyword evidence="2" id="KW-1185">Reference proteome</keyword>
<sequence>MSKYSFAPACTLFSTTDVCTTPLRNNEPLGHTQSLGRPLANLPCGFDHHLDVSVWLYSRIVSDHDALLPAPLRIWIWTASWTLSWHAPDQPVALLYAQSASPYWMHRLATYLQPPCLTRNPIMPMKDCEIKPAGPPPPSWNITLLSSRLEWPKAVVVLSRSTGLATSSPRCVSESQPEGLLCQDGFTQTVAGLLHDAGDAIPRLVLQCHTGHGARDHANARGSAVGGLVAAVPCSAAAVSVSQDVRTYFPQASTPVELFG</sequence>
<protein>
    <submittedName>
        <fullName evidence="1">Uncharacterized protein</fullName>
    </submittedName>
</protein>